<accession>A0AAN7S199</accession>
<gene>
    <name evidence="1" type="ORF">QYF61_027248</name>
</gene>
<dbReference type="EMBL" id="JAUNZN010000011">
    <property type="protein sequence ID" value="KAK4814803.1"/>
    <property type="molecule type" value="Genomic_DNA"/>
</dbReference>
<dbReference type="AlphaFoldDB" id="A0AAN7S199"/>
<name>A0AAN7S199_MYCAM</name>
<reference evidence="1 2" key="1">
    <citation type="journal article" date="2023" name="J. Hered.">
        <title>Chromosome-level genome of the wood stork (Mycteria americana) provides insight into avian chromosome evolution.</title>
        <authorList>
            <person name="Flamio R. Jr."/>
            <person name="Ramstad K.M."/>
        </authorList>
    </citation>
    <scope>NUCLEOTIDE SEQUENCE [LARGE SCALE GENOMIC DNA]</scope>
    <source>
        <strain evidence="1">JAX WOST 10</strain>
    </source>
</reference>
<comment type="caution">
    <text evidence="1">The sequence shown here is derived from an EMBL/GenBank/DDBJ whole genome shotgun (WGS) entry which is preliminary data.</text>
</comment>
<evidence type="ECO:0000313" key="1">
    <source>
        <dbReference type="EMBL" id="KAK4814803.1"/>
    </source>
</evidence>
<keyword evidence="2" id="KW-1185">Reference proteome</keyword>
<proteinExistence type="predicted"/>
<evidence type="ECO:0000313" key="2">
    <source>
        <dbReference type="Proteomes" id="UP001333110"/>
    </source>
</evidence>
<organism evidence="1 2">
    <name type="scientific">Mycteria americana</name>
    <name type="common">Wood stork</name>
    <dbReference type="NCBI Taxonomy" id="33587"/>
    <lineage>
        <taxon>Eukaryota</taxon>
        <taxon>Metazoa</taxon>
        <taxon>Chordata</taxon>
        <taxon>Craniata</taxon>
        <taxon>Vertebrata</taxon>
        <taxon>Euteleostomi</taxon>
        <taxon>Archelosauria</taxon>
        <taxon>Archosauria</taxon>
        <taxon>Dinosauria</taxon>
        <taxon>Saurischia</taxon>
        <taxon>Theropoda</taxon>
        <taxon>Coelurosauria</taxon>
        <taxon>Aves</taxon>
        <taxon>Neognathae</taxon>
        <taxon>Neoaves</taxon>
        <taxon>Aequornithes</taxon>
        <taxon>Ciconiiformes</taxon>
        <taxon>Ciconiidae</taxon>
        <taxon>Mycteria</taxon>
    </lineage>
</organism>
<dbReference type="Proteomes" id="UP001333110">
    <property type="component" value="Unassembled WGS sequence"/>
</dbReference>
<protein>
    <submittedName>
        <fullName evidence="1">Uncharacterized protein</fullName>
    </submittedName>
</protein>
<sequence length="190" mass="20481">MLHYEGGEALEQVAQRSCGCPVPGSVQGQVGWGFEQAGLVEGWPQFTLHILTSMIHFFIRSDPVQCFSWDLLKGFVGWSQERVLAFTFQQAVEVRSSHSSLQRNEERQLAALAPPSLADEGMMAASSGVGDHCIEMSSKATKGIAQGQGQIHQETFPNSIIPARGSAGARLGYRLGKTKSSLDSSLGSDL</sequence>